<dbReference type="AlphaFoldDB" id="A0AAV9RQ34"/>
<feature type="region of interest" description="Disordered" evidence="1">
    <location>
        <begin position="1"/>
        <end position="133"/>
    </location>
</feature>
<protein>
    <submittedName>
        <fullName evidence="2">Uncharacterized protein</fullName>
    </submittedName>
</protein>
<name>A0AAV9RQ34_9TELE</name>
<organism evidence="2 3">
    <name type="scientific">Crenichthys baileyi</name>
    <name type="common">White River springfish</name>
    <dbReference type="NCBI Taxonomy" id="28760"/>
    <lineage>
        <taxon>Eukaryota</taxon>
        <taxon>Metazoa</taxon>
        <taxon>Chordata</taxon>
        <taxon>Craniata</taxon>
        <taxon>Vertebrata</taxon>
        <taxon>Euteleostomi</taxon>
        <taxon>Actinopterygii</taxon>
        <taxon>Neopterygii</taxon>
        <taxon>Teleostei</taxon>
        <taxon>Neoteleostei</taxon>
        <taxon>Acanthomorphata</taxon>
        <taxon>Ovalentaria</taxon>
        <taxon>Atherinomorphae</taxon>
        <taxon>Cyprinodontiformes</taxon>
        <taxon>Goodeidae</taxon>
        <taxon>Crenichthys</taxon>
    </lineage>
</organism>
<accession>A0AAV9RQ34</accession>
<gene>
    <name evidence="2" type="ORF">CRENBAI_022024</name>
</gene>
<evidence type="ECO:0000256" key="1">
    <source>
        <dbReference type="SAM" id="MobiDB-lite"/>
    </source>
</evidence>
<keyword evidence="3" id="KW-1185">Reference proteome</keyword>
<proteinExistence type="predicted"/>
<sequence>MEEADWDSGEYEDVDKDEMDSFGRGRFRSESEVQGEKDMDSNRSYNYDDIDEVTEAQPLTPQGSMVRATEDEDMHEGNVQPKGVTYEVEESQENYDDIDASPENTETTAEVHDGPKPAPEGDAAAPKDQIQKD</sequence>
<comment type="caution">
    <text evidence="2">The sequence shown here is derived from an EMBL/GenBank/DDBJ whole genome shotgun (WGS) entry which is preliminary data.</text>
</comment>
<feature type="compositionally biased region" description="Acidic residues" evidence="1">
    <location>
        <begin position="87"/>
        <end position="100"/>
    </location>
</feature>
<dbReference type="Proteomes" id="UP001311232">
    <property type="component" value="Unassembled WGS sequence"/>
</dbReference>
<reference evidence="2 3" key="1">
    <citation type="submission" date="2021-06" db="EMBL/GenBank/DDBJ databases">
        <authorList>
            <person name="Palmer J.M."/>
        </authorList>
    </citation>
    <scope>NUCLEOTIDE SEQUENCE [LARGE SCALE GENOMIC DNA]</scope>
    <source>
        <strain evidence="2 3">MEX-2019</strain>
        <tissue evidence="2">Muscle</tissue>
    </source>
</reference>
<evidence type="ECO:0000313" key="2">
    <source>
        <dbReference type="EMBL" id="KAK5611113.1"/>
    </source>
</evidence>
<feature type="compositionally biased region" description="Acidic residues" evidence="1">
    <location>
        <begin position="1"/>
        <end position="18"/>
    </location>
</feature>
<feature type="compositionally biased region" description="Basic and acidic residues" evidence="1">
    <location>
        <begin position="19"/>
        <end position="41"/>
    </location>
</feature>
<evidence type="ECO:0000313" key="3">
    <source>
        <dbReference type="Proteomes" id="UP001311232"/>
    </source>
</evidence>
<dbReference type="EMBL" id="JAHHUM010001503">
    <property type="protein sequence ID" value="KAK5611113.1"/>
    <property type="molecule type" value="Genomic_DNA"/>
</dbReference>